<organism evidence="4 5">
    <name type="scientific">Candidatus Flavonifractor merdigallinarum</name>
    <dbReference type="NCBI Taxonomy" id="2838589"/>
    <lineage>
        <taxon>Bacteria</taxon>
        <taxon>Bacillati</taxon>
        <taxon>Bacillota</taxon>
        <taxon>Clostridia</taxon>
        <taxon>Eubacteriales</taxon>
        <taxon>Oscillospiraceae</taxon>
        <taxon>Flavonifractor</taxon>
    </lineage>
</organism>
<dbReference type="AlphaFoldDB" id="A0A9D2BZH1"/>
<name>A0A9D2BZH1_9FIRM</name>
<dbReference type="GO" id="GO:0016747">
    <property type="term" value="F:acyltransferase activity, transferring groups other than amino-acyl groups"/>
    <property type="evidence" value="ECO:0007669"/>
    <property type="project" value="InterPro"/>
</dbReference>
<gene>
    <name evidence="4" type="ORF">H9841_10555</name>
</gene>
<dbReference type="Pfam" id="PF00583">
    <property type="entry name" value="Acetyltransf_1"/>
    <property type="match status" value="1"/>
</dbReference>
<protein>
    <submittedName>
        <fullName evidence="4">GNAT family N-acetyltransferase</fullName>
    </submittedName>
</protein>
<dbReference type="Gene3D" id="3.40.630.30">
    <property type="match status" value="1"/>
</dbReference>
<comment type="caution">
    <text evidence="4">The sequence shown here is derived from an EMBL/GenBank/DDBJ whole genome shotgun (WGS) entry which is preliminary data.</text>
</comment>
<feature type="domain" description="N-acetyltransferase" evidence="3">
    <location>
        <begin position="1"/>
        <end position="173"/>
    </location>
</feature>
<accession>A0A9D2BZH1</accession>
<dbReference type="InterPro" id="IPR016181">
    <property type="entry name" value="Acyl_CoA_acyltransferase"/>
</dbReference>
<dbReference type="EMBL" id="DXDX01000191">
    <property type="protein sequence ID" value="HIY22322.1"/>
    <property type="molecule type" value="Genomic_DNA"/>
</dbReference>
<proteinExistence type="predicted"/>
<sequence>MIRAALPSDLNAIEEIYDALFRADERRGKSFTNWQRGLYPTRDTARKAGKAGTLYVYEMGGDIAGAVNLNQIQPDEYAQIPWTIPAKESEVLVIHTLTVHPVIAGKGIGRQMVAFAEGLAAGRGYKAIRLDTYEGNEPARRFYEKLGYHLAGSAPFHFEGVLDETLVCYEKEL</sequence>
<dbReference type="InterPro" id="IPR050832">
    <property type="entry name" value="Bact_Acetyltransf"/>
</dbReference>
<dbReference type="InterPro" id="IPR000182">
    <property type="entry name" value="GNAT_dom"/>
</dbReference>
<evidence type="ECO:0000259" key="3">
    <source>
        <dbReference type="PROSITE" id="PS51186"/>
    </source>
</evidence>
<dbReference type="CDD" id="cd04301">
    <property type="entry name" value="NAT_SF"/>
    <property type="match status" value="1"/>
</dbReference>
<evidence type="ECO:0000256" key="1">
    <source>
        <dbReference type="ARBA" id="ARBA00022679"/>
    </source>
</evidence>
<evidence type="ECO:0000313" key="4">
    <source>
        <dbReference type="EMBL" id="HIY22322.1"/>
    </source>
</evidence>
<dbReference type="PANTHER" id="PTHR43877">
    <property type="entry name" value="AMINOALKYLPHOSPHONATE N-ACETYLTRANSFERASE-RELATED-RELATED"/>
    <property type="match status" value="1"/>
</dbReference>
<keyword evidence="1" id="KW-0808">Transferase</keyword>
<dbReference type="PANTHER" id="PTHR43877:SF2">
    <property type="entry name" value="AMINOALKYLPHOSPHONATE N-ACETYLTRANSFERASE-RELATED"/>
    <property type="match status" value="1"/>
</dbReference>
<evidence type="ECO:0000256" key="2">
    <source>
        <dbReference type="ARBA" id="ARBA00023315"/>
    </source>
</evidence>
<evidence type="ECO:0000313" key="5">
    <source>
        <dbReference type="Proteomes" id="UP000823868"/>
    </source>
</evidence>
<reference evidence="4" key="1">
    <citation type="journal article" date="2021" name="PeerJ">
        <title>Extensive microbial diversity within the chicken gut microbiome revealed by metagenomics and culture.</title>
        <authorList>
            <person name="Gilroy R."/>
            <person name="Ravi A."/>
            <person name="Getino M."/>
            <person name="Pursley I."/>
            <person name="Horton D.L."/>
            <person name="Alikhan N.F."/>
            <person name="Baker D."/>
            <person name="Gharbi K."/>
            <person name="Hall N."/>
            <person name="Watson M."/>
            <person name="Adriaenssens E.M."/>
            <person name="Foster-Nyarko E."/>
            <person name="Jarju S."/>
            <person name="Secka A."/>
            <person name="Antonio M."/>
            <person name="Oren A."/>
            <person name="Chaudhuri R.R."/>
            <person name="La Ragione R."/>
            <person name="Hildebrand F."/>
            <person name="Pallen M.J."/>
        </authorList>
    </citation>
    <scope>NUCLEOTIDE SEQUENCE</scope>
    <source>
        <strain evidence="4">ChiBcec16_6824</strain>
    </source>
</reference>
<dbReference type="Proteomes" id="UP000823868">
    <property type="component" value="Unassembled WGS sequence"/>
</dbReference>
<dbReference type="SUPFAM" id="SSF55729">
    <property type="entry name" value="Acyl-CoA N-acyltransferases (Nat)"/>
    <property type="match status" value="1"/>
</dbReference>
<dbReference type="PROSITE" id="PS51186">
    <property type="entry name" value="GNAT"/>
    <property type="match status" value="1"/>
</dbReference>
<keyword evidence="2" id="KW-0012">Acyltransferase</keyword>
<reference evidence="4" key="2">
    <citation type="submission" date="2021-04" db="EMBL/GenBank/DDBJ databases">
        <authorList>
            <person name="Gilroy R."/>
        </authorList>
    </citation>
    <scope>NUCLEOTIDE SEQUENCE</scope>
    <source>
        <strain evidence="4">ChiBcec16_6824</strain>
    </source>
</reference>